<gene>
    <name evidence="3" type="ORF">DDR33_13905</name>
</gene>
<dbReference type="InterPro" id="IPR042095">
    <property type="entry name" value="SUMF_sf"/>
</dbReference>
<evidence type="ECO:0000256" key="1">
    <source>
        <dbReference type="SAM" id="SignalP"/>
    </source>
</evidence>
<dbReference type="EMBL" id="QEAS01000011">
    <property type="protein sequence ID" value="PWG79893.1"/>
    <property type="molecule type" value="Genomic_DNA"/>
</dbReference>
<dbReference type="PANTHER" id="PTHR23150">
    <property type="entry name" value="SULFATASE MODIFYING FACTOR 1, 2"/>
    <property type="match status" value="1"/>
</dbReference>
<protein>
    <submittedName>
        <fullName evidence="3">Gliding motility-associated lipoprotein</fullName>
    </submittedName>
</protein>
<accession>A0A2U2PEU2</accession>
<keyword evidence="3" id="KW-0449">Lipoprotein</keyword>
<dbReference type="PANTHER" id="PTHR23150:SF19">
    <property type="entry name" value="FORMYLGLYCINE-GENERATING ENZYME"/>
    <property type="match status" value="1"/>
</dbReference>
<dbReference type="PROSITE" id="PS51257">
    <property type="entry name" value="PROKAR_LIPOPROTEIN"/>
    <property type="match status" value="1"/>
</dbReference>
<dbReference type="InterPro" id="IPR005532">
    <property type="entry name" value="SUMF_dom"/>
</dbReference>
<dbReference type="SUPFAM" id="SSF56436">
    <property type="entry name" value="C-type lectin-like"/>
    <property type="match status" value="1"/>
</dbReference>
<keyword evidence="4" id="KW-1185">Reference proteome</keyword>
<feature type="signal peptide" evidence="1">
    <location>
        <begin position="1"/>
        <end position="28"/>
    </location>
</feature>
<proteinExistence type="predicted"/>
<dbReference type="InterPro" id="IPR051043">
    <property type="entry name" value="Sulfatase_Mod_Factor_Kinase"/>
</dbReference>
<evidence type="ECO:0000313" key="3">
    <source>
        <dbReference type="EMBL" id="PWG79893.1"/>
    </source>
</evidence>
<dbReference type="Proteomes" id="UP000245647">
    <property type="component" value="Unassembled WGS sequence"/>
</dbReference>
<dbReference type="AlphaFoldDB" id="A0A2U2PEU2"/>
<dbReference type="GO" id="GO:0120147">
    <property type="term" value="F:formylglycine-generating oxidase activity"/>
    <property type="evidence" value="ECO:0007669"/>
    <property type="project" value="TreeGrafter"/>
</dbReference>
<comment type="caution">
    <text evidence="3">The sequence shown here is derived from an EMBL/GenBank/DDBJ whole genome shotgun (WGS) entry which is preliminary data.</text>
</comment>
<keyword evidence="1" id="KW-0732">Signal</keyword>
<dbReference type="InterPro" id="IPR016187">
    <property type="entry name" value="CTDL_fold"/>
</dbReference>
<dbReference type="Pfam" id="PF03781">
    <property type="entry name" value="FGE-sulfatase"/>
    <property type="match status" value="1"/>
</dbReference>
<sequence length="427" mass="48053">MYSVMMKRLLTSACSLFFLFCVFTSCRTNDVYKTPKLTQFRGKSLPAPPGMTYIPSGSILYRTSADSGATSKSITLSAFFIDETEVTNRQYRKFVDWVADSIAVTNYLNDEKYFRKADGESAVRYIDWEVVNKSSPLYNSSDPSVREKLAPMFVLRGDQQVLNSSLLKYRFTYMKAGGADEGTYVTDTVVVMPAEGIWSKDFPNAQMTMMDGNYFYHKSFDNNPVVGVSWKQARAYADWRGKEIASSLEKNPYLKGFKYTFNLPSEAQWQYAAEGKSSAADSSRKKGSSRGNGKLAVNFKQGEGKYAEDGSTFTLPVKAYAPNAFGIYNMAGNVAEWTLDAYSPSAIEFVNDLNPVLLYDAREQDSEMSKRKVVRGGSWKDPGTMLNSYTRNYENQNTAHSYIGFRCVMSAMELPGNQVKSRRYSSR</sequence>
<evidence type="ECO:0000259" key="2">
    <source>
        <dbReference type="Pfam" id="PF03781"/>
    </source>
</evidence>
<feature type="chain" id="PRO_5015477032" evidence="1">
    <location>
        <begin position="29"/>
        <end position="427"/>
    </location>
</feature>
<feature type="domain" description="Sulfatase-modifying factor enzyme-like" evidence="2">
    <location>
        <begin position="49"/>
        <end position="408"/>
    </location>
</feature>
<reference evidence="3 4" key="1">
    <citation type="submission" date="2018-04" db="EMBL/GenBank/DDBJ databases">
        <title>Pedobacter chongqingensis sp. nov., isolated from a rottenly hemp rope.</title>
        <authorList>
            <person name="Cai Y."/>
        </authorList>
    </citation>
    <scope>NUCLEOTIDE SEQUENCE [LARGE SCALE GENOMIC DNA]</scope>
    <source>
        <strain evidence="3 4">FJ4-8</strain>
    </source>
</reference>
<name>A0A2U2PEU2_9SPHI</name>
<organism evidence="3 4">
    <name type="scientific">Pararcticibacter amylolyticus</name>
    <dbReference type="NCBI Taxonomy" id="2173175"/>
    <lineage>
        <taxon>Bacteria</taxon>
        <taxon>Pseudomonadati</taxon>
        <taxon>Bacteroidota</taxon>
        <taxon>Sphingobacteriia</taxon>
        <taxon>Sphingobacteriales</taxon>
        <taxon>Sphingobacteriaceae</taxon>
        <taxon>Pararcticibacter</taxon>
    </lineage>
</organism>
<evidence type="ECO:0000313" key="4">
    <source>
        <dbReference type="Proteomes" id="UP000245647"/>
    </source>
</evidence>
<dbReference type="Gene3D" id="3.90.1580.10">
    <property type="entry name" value="paralog of FGE (formylglycine-generating enzyme)"/>
    <property type="match status" value="1"/>
</dbReference>